<comment type="pathway">
    <text evidence="4">Cofactor biosynthesis; molybdopterin biosynthesis.</text>
</comment>
<dbReference type="InterPro" id="IPR036425">
    <property type="entry name" value="MoaB/Mog-like_dom_sf"/>
</dbReference>
<dbReference type="AlphaFoldDB" id="A0AA90SSZ6"/>
<evidence type="ECO:0000313" key="6">
    <source>
        <dbReference type="EMBL" id="MDO7253551.1"/>
    </source>
</evidence>
<gene>
    <name evidence="6" type="ORF">Q5I04_06465</name>
    <name evidence="7" type="ORF">Q5I06_06795</name>
</gene>
<keyword evidence="4" id="KW-0500">Molybdenum</keyword>
<dbReference type="SUPFAM" id="SSF63867">
    <property type="entry name" value="MoeA C-terminal domain-like"/>
    <property type="match status" value="1"/>
</dbReference>
<comment type="caution">
    <text evidence="7">The sequence shown here is derived from an EMBL/GenBank/DDBJ whole genome shotgun (WGS) entry which is preliminary data.</text>
</comment>
<dbReference type="GO" id="GO:0061599">
    <property type="term" value="F:molybdopterin molybdotransferase activity"/>
    <property type="evidence" value="ECO:0007669"/>
    <property type="project" value="UniProtKB-UniRule"/>
</dbReference>
<dbReference type="CDD" id="cd00887">
    <property type="entry name" value="MoeA"/>
    <property type="match status" value="1"/>
</dbReference>
<comment type="cofactor">
    <cofactor evidence="4">
        <name>Mg(2+)</name>
        <dbReference type="ChEBI" id="CHEBI:18420"/>
    </cofactor>
</comment>
<proteinExistence type="inferred from homology"/>
<dbReference type="Pfam" id="PF00994">
    <property type="entry name" value="MoCF_biosynth"/>
    <property type="match status" value="1"/>
</dbReference>
<feature type="domain" description="MoaB/Mog" evidence="5">
    <location>
        <begin position="183"/>
        <end position="325"/>
    </location>
</feature>
<dbReference type="PANTHER" id="PTHR10192">
    <property type="entry name" value="MOLYBDOPTERIN BIOSYNTHESIS PROTEIN"/>
    <property type="match status" value="1"/>
</dbReference>
<dbReference type="InterPro" id="IPR001453">
    <property type="entry name" value="MoaB/Mog_dom"/>
</dbReference>
<comment type="catalytic activity">
    <reaction evidence="3">
        <text>adenylyl-molybdopterin + molybdate = Mo-molybdopterin + AMP + H(+)</text>
        <dbReference type="Rhea" id="RHEA:35047"/>
        <dbReference type="ChEBI" id="CHEBI:15378"/>
        <dbReference type="ChEBI" id="CHEBI:36264"/>
        <dbReference type="ChEBI" id="CHEBI:62727"/>
        <dbReference type="ChEBI" id="CHEBI:71302"/>
        <dbReference type="ChEBI" id="CHEBI:456215"/>
        <dbReference type="EC" id="2.10.1.1"/>
    </reaction>
</comment>
<sequence length="414" mass="46144">MQKNISFYEAIDFILKSQISLLGREKVVFSDALGRVLAQDIIAKSNMPKFPTSSMDGYAFCFADFPRLLSEGLFLDGDNPAGADVEFSLKPASAIKTFTGSRMPKNSDTILLVEYSVCKEGKVFLSQDAPVIKKGDWVRCVGENYCSGDVLLKRGDFIGAYEIGLLADLNEVFVEVFRKPKVAILTGGSEIIEVGENRDCENMIYSVNNHLLKAMVTSMGGEGILYPIMPDKKETIKELMSEAFRDCDILLSTGGMSMGDYDFTQQAIAELCEVVFKGVRIKPGKPFGYALYHQDQKIKHLLALPGSPNSAALSFYLFGSVVFAKMFGITYEHQVLKAILSEDVIRTDSRMEFRVCDLEIFEGRYYANFSKKRIFQSSVINNLCGKSALVILQENGENLHKGDEVDMIIFKNFL</sequence>
<keyword evidence="4" id="KW-0460">Magnesium</keyword>
<name>A0AA90SSZ6_9HELI</name>
<comment type="function">
    <text evidence="1 4">Catalyzes the insertion of molybdate into adenylated molybdopterin with the concomitant release of AMP.</text>
</comment>
<dbReference type="Gene3D" id="2.170.190.11">
    <property type="entry name" value="Molybdopterin biosynthesis moea protein, domain 3"/>
    <property type="match status" value="1"/>
</dbReference>
<keyword evidence="4" id="KW-0501">Molybdenum cofactor biosynthesis</keyword>
<dbReference type="Pfam" id="PF03453">
    <property type="entry name" value="MoeA_N"/>
    <property type="match status" value="1"/>
</dbReference>
<reference evidence="6 8" key="3">
    <citation type="journal article" date="2024" name="Syst. Appl. Microbiol.">
        <title>Helicobacter cappadocius sp. nov., from lizards: The first psychrotrophic Helicobacter species.</title>
        <authorList>
            <person name="Aydin F."/>
            <person name="Tarhane S."/>
            <person name="Karakaya E."/>
            <person name="Abay S."/>
            <person name="Kayman T."/>
            <person name="Guran O."/>
            <person name="Bozkurt E."/>
            <person name="Uzum N."/>
            <person name="Avci A."/>
            <person name="Olgun K."/>
            <person name="Jablonski D."/>
            <person name="Guran C."/>
            <person name="Burcin Saticioglu I."/>
        </authorList>
    </citation>
    <scope>NUCLEOTIDE SEQUENCE [LARGE SCALE GENOMIC DNA]</scope>
    <source>
        <strain evidence="6">Faydin-H75</strain>
        <strain evidence="8">faydin-H76</strain>
    </source>
</reference>
<evidence type="ECO:0000256" key="4">
    <source>
        <dbReference type="RuleBase" id="RU365090"/>
    </source>
</evidence>
<reference evidence="6" key="2">
    <citation type="submission" date="2023-07" db="EMBL/GenBank/DDBJ databases">
        <authorList>
            <person name="Aydin F."/>
            <person name="Tarhane S."/>
            <person name="Saticioglu I.B."/>
            <person name="Karakaya E."/>
            <person name="Abay S."/>
            <person name="Guran O."/>
            <person name="Bozkurt E."/>
            <person name="Uzum N."/>
            <person name="Olgun K."/>
            <person name="Jablonski D."/>
        </authorList>
    </citation>
    <scope>NUCLEOTIDE SEQUENCE</scope>
    <source>
        <strain evidence="6">Faydin-H75</strain>
    </source>
</reference>
<dbReference type="EC" id="2.10.1.1" evidence="4"/>
<dbReference type="InterPro" id="IPR036688">
    <property type="entry name" value="MoeA_C_domain_IV_sf"/>
</dbReference>
<protein>
    <recommendedName>
        <fullName evidence="4">Molybdopterin molybdenumtransferase</fullName>
        <ecNumber evidence="4">2.10.1.1</ecNumber>
    </recommendedName>
</protein>
<dbReference type="Gene3D" id="3.90.105.10">
    <property type="entry name" value="Molybdopterin biosynthesis moea protein, domain 2"/>
    <property type="match status" value="1"/>
</dbReference>
<accession>A0AA90SSZ6</accession>
<evidence type="ECO:0000313" key="9">
    <source>
        <dbReference type="Proteomes" id="UP001240777"/>
    </source>
</evidence>
<dbReference type="PANTHER" id="PTHR10192:SF5">
    <property type="entry name" value="GEPHYRIN"/>
    <property type="match status" value="1"/>
</dbReference>
<reference evidence="7 9" key="1">
    <citation type="submission" date="2023-07" db="EMBL/GenBank/DDBJ databases">
        <title>Unpublished Manusciprt.</title>
        <authorList>
            <person name="Aydin F."/>
            <person name="Tarhane S."/>
            <person name="Saticioglu I.B."/>
            <person name="Karakaya E."/>
            <person name="Abay S."/>
            <person name="Guran O."/>
            <person name="Bozkurt E."/>
            <person name="Uzum N."/>
            <person name="Olgun K."/>
            <person name="Jablonski D."/>
        </authorList>
    </citation>
    <scope>NUCLEOTIDE SEQUENCE</scope>
    <source>
        <strain evidence="9">faydin-H75</strain>
        <strain evidence="7">Faydin-H76</strain>
    </source>
</reference>
<dbReference type="InterPro" id="IPR038987">
    <property type="entry name" value="MoeA-like"/>
</dbReference>
<evidence type="ECO:0000259" key="5">
    <source>
        <dbReference type="SMART" id="SM00852"/>
    </source>
</evidence>
<dbReference type="EMBL" id="JAUPEV010000010">
    <property type="protein sequence ID" value="MDO7253551.1"/>
    <property type="molecule type" value="Genomic_DNA"/>
</dbReference>
<dbReference type="InterPro" id="IPR005110">
    <property type="entry name" value="MoeA_linker/N"/>
</dbReference>
<evidence type="ECO:0000256" key="3">
    <source>
        <dbReference type="ARBA" id="ARBA00047317"/>
    </source>
</evidence>
<dbReference type="GO" id="GO:0005829">
    <property type="term" value="C:cytosol"/>
    <property type="evidence" value="ECO:0007669"/>
    <property type="project" value="TreeGrafter"/>
</dbReference>
<dbReference type="SUPFAM" id="SSF53218">
    <property type="entry name" value="Molybdenum cofactor biosynthesis proteins"/>
    <property type="match status" value="1"/>
</dbReference>
<evidence type="ECO:0000256" key="1">
    <source>
        <dbReference type="ARBA" id="ARBA00002901"/>
    </source>
</evidence>
<comment type="similarity">
    <text evidence="2 4">Belongs to the MoeA family.</text>
</comment>
<evidence type="ECO:0000256" key="2">
    <source>
        <dbReference type="ARBA" id="ARBA00010763"/>
    </source>
</evidence>
<keyword evidence="4" id="KW-0479">Metal-binding</keyword>
<keyword evidence="4" id="KW-0808">Transferase</keyword>
<dbReference type="Proteomes" id="UP001177258">
    <property type="component" value="Unassembled WGS sequence"/>
</dbReference>
<dbReference type="GO" id="GO:0006777">
    <property type="term" value="P:Mo-molybdopterin cofactor biosynthetic process"/>
    <property type="evidence" value="ECO:0007669"/>
    <property type="project" value="UniProtKB-UniRule"/>
</dbReference>
<dbReference type="Gene3D" id="2.40.340.10">
    <property type="entry name" value="MoeA, C-terminal, domain IV"/>
    <property type="match status" value="1"/>
</dbReference>
<keyword evidence="9" id="KW-1185">Reference proteome</keyword>
<dbReference type="EMBL" id="JAUYZK010000010">
    <property type="protein sequence ID" value="MDP2539479.1"/>
    <property type="molecule type" value="Genomic_DNA"/>
</dbReference>
<dbReference type="SMART" id="SM00852">
    <property type="entry name" value="MoCF_biosynth"/>
    <property type="match status" value="1"/>
</dbReference>
<evidence type="ECO:0000313" key="7">
    <source>
        <dbReference type="EMBL" id="MDP2539479.1"/>
    </source>
</evidence>
<dbReference type="Proteomes" id="UP001240777">
    <property type="component" value="Unassembled WGS sequence"/>
</dbReference>
<dbReference type="InterPro" id="IPR036135">
    <property type="entry name" value="MoeA_linker/N_sf"/>
</dbReference>
<dbReference type="Gene3D" id="3.40.980.10">
    <property type="entry name" value="MoaB/Mog-like domain"/>
    <property type="match status" value="1"/>
</dbReference>
<dbReference type="RefSeq" id="WP_305517394.1">
    <property type="nucleotide sequence ID" value="NZ_JAUPEV010000010.1"/>
</dbReference>
<evidence type="ECO:0000313" key="8">
    <source>
        <dbReference type="Proteomes" id="UP001177258"/>
    </source>
</evidence>
<organism evidence="7 8">
    <name type="scientific">Helicobacter cappadocius</name>
    <dbReference type="NCBI Taxonomy" id="3063998"/>
    <lineage>
        <taxon>Bacteria</taxon>
        <taxon>Pseudomonadati</taxon>
        <taxon>Campylobacterota</taxon>
        <taxon>Epsilonproteobacteria</taxon>
        <taxon>Campylobacterales</taxon>
        <taxon>Helicobacteraceae</taxon>
        <taxon>Helicobacter</taxon>
    </lineage>
</organism>
<dbReference type="SUPFAM" id="SSF63882">
    <property type="entry name" value="MoeA N-terminal region -like"/>
    <property type="match status" value="1"/>
</dbReference>
<dbReference type="GO" id="GO:0046872">
    <property type="term" value="F:metal ion binding"/>
    <property type="evidence" value="ECO:0007669"/>
    <property type="project" value="UniProtKB-UniRule"/>
</dbReference>